<proteinExistence type="predicted"/>
<dbReference type="AlphaFoldDB" id="A6HFE8"/>
<evidence type="ECO:0000256" key="1">
    <source>
        <dbReference type="SAM" id="MobiDB-lite"/>
    </source>
</evidence>
<dbReference type="EMBL" id="CH473948">
    <property type="protein sequence ID" value="EDM04753.1"/>
    <property type="molecule type" value="Genomic_DNA"/>
</dbReference>
<gene>
    <name evidence="2" type="ORF">rCG_33349</name>
</gene>
<evidence type="ECO:0000313" key="2">
    <source>
        <dbReference type="EMBL" id="EDM04753.1"/>
    </source>
</evidence>
<accession>A6HFE8</accession>
<sequence length="62" mass="7410">MVRQETTDPSPCPRSDLNPAPEDHPPSRLRRTHDHLSRLAVKQQRMKRERRDYCNPVLSFRM</sequence>
<organism evidence="2 3">
    <name type="scientific">Rattus norvegicus</name>
    <name type="common">Rat</name>
    <dbReference type="NCBI Taxonomy" id="10116"/>
    <lineage>
        <taxon>Eukaryota</taxon>
        <taxon>Metazoa</taxon>
        <taxon>Chordata</taxon>
        <taxon>Craniata</taxon>
        <taxon>Vertebrata</taxon>
        <taxon>Euteleostomi</taxon>
        <taxon>Mammalia</taxon>
        <taxon>Eutheria</taxon>
        <taxon>Euarchontoglires</taxon>
        <taxon>Glires</taxon>
        <taxon>Rodentia</taxon>
        <taxon>Myomorpha</taxon>
        <taxon>Muroidea</taxon>
        <taxon>Muridae</taxon>
        <taxon>Murinae</taxon>
        <taxon>Rattus</taxon>
    </lineage>
</organism>
<feature type="region of interest" description="Disordered" evidence="1">
    <location>
        <begin position="1"/>
        <end position="50"/>
    </location>
</feature>
<evidence type="ECO:0000313" key="3">
    <source>
        <dbReference type="Proteomes" id="UP000234681"/>
    </source>
</evidence>
<protein>
    <submittedName>
        <fullName evidence="2">RCG33349</fullName>
    </submittedName>
</protein>
<dbReference type="Proteomes" id="UP000234681">
    <property type="component" value="Chromosome 10"/>
</dbReference>
<reference evidence="2 3" key="1">
    <citation type="submission" date="2005-07" db="EMBL/GenBank/DDBJ databases">
        <authorList>
            <person name="Mural R.J."/>
            <person name="Li P.W."/>
            <person name="Adams M.D."/>
            <person name="Amanatides P.G."/>
            <person name="Baden-Tillson H."/>
            <person name="Barnstead M."/>
            <person name="Chin S.H."/>
            <person name="Dew I."/>
            <person name="Evans C.A."/>
            <person name="Ferriera S."/>
            <person name="Flanigan M."/>
            <person name="Fosler C."/>
            <person name="Glodek A."/>
            <person name="Gu Z."/>
            <person name="Holt R.A."/>
            <person name="Jennings D."/>
            <person name="Kraft C.L."/>
            <person name="Lu F."/>
            <person name="Nguyen T."/>
            <person name="Nusskern D.R."/>
            <person name="Pfannkoch C.M."/>
            <person name="Sitter C."/>
            <person name="Sutton G.G."/>
            <person name="Venter J.C."/>
            <person name="Wang Z."/>
            <person name="Woodage T."/>
            <person name="Zheng X.H."/>
            <person name="Zhong F."/>
        </authorList>
    </citation>
    <scope>NUCLEOTIDE SEQUENCE [LARGE SCALE GENOMIC DNA]</scope>
    <source>
        <strain>BN</strain>
        <strain evidence="3">Sprague-Dawley</strain>
    </source>
</reference>
<name>A6HFE8_RAT</name>